<proteinExistence type="predicted"/>
<dbReference type="InterPro" id="IPR051398">
    <property type="entry name" value="Polysacch_Deacetylase"/>
</dbReference>
<dbReference type="PANTHER" id="PTHR34216">
    <property type="match status" value="1"/>
</dbReference>
<evidence type="ECO:0000256" key="2">
    <source>
        <dbReference type="ARBA" id="ARBA00022729"/>
    </source>
</evidence>
<evidence type="ECO:0000313" key="5">
    <source>
        <dbReference type="Proteomes" id="UP001198701"/>
    </source>
</evidence>
<keyword evidence="5" id="KW-1185">Reference proteome</keyword>
<dbReference type="PROSITE" id="PS51677">
    <property type="entry name" value="NODB"/>
    <property type="match status" value="1"/>
</dbReference>
<protein>
    <submittedName>
        <fullName evidence="4">Polysaccharide deacetylase family protein</fullName>
    </submittedName>
</protein>
<dbReference type="EMBL" id="JAJHPV010000010">
    <property type="protein sequence ID" value="MCC6070645.1"/>
    <property type="molecule type" value="Genomic_DNA"/>
</dbReference>
<dbReference type="Proteomes" id="UP001198701">
    <property type="component" value="Unassembled WGS sequence"/>
</dbReference>
<keyword evidence="2" id="KW-0732">Signal</keyword>
<dbReference type="Pfam" id="PF01522">
    <property type="entry name" value="Polysacc_deac_1"/>
    <property type="match status" value="1"/>
</dbReference>
<evidence type="ECO:0000259" key="3">
    <source>
        <dbReference type="PROSITE" id="PS51677"/>
    </source>
</evidence>
<dbReference type="SUPFAM" id="SSF88713">
    <property type="entry name" value="Glycoside hydrolase/deacetylase"/>
    <property type="match status" value="1"/>
</dbReference>
<name>A0ABS8ITQ4_9BURK</name>
<reference evidence="4 5" key="1">
    <citation type="submission" date="2021-11" db="EMBL/GenBank/DDBJ databases">
        <authorList>
            <person name="Huq M.A."/>
        </authorList>
    </citation>
    <scope>NUCLEOTIDE SEQUENCE [LARGE SCALE GENOMIC DNA]</scope>
    <source>
        <strain evidence="4 5">MAHUQ-52</strain>
    </source>
</reference>
<sequence length="340" mass="37042">MPLAGSNSIAGMSGRKGSFLDSLASRLLMQAVVATSLKNRLSILIYHRVRPEADPLFPSELDAARFDEQLTQLGQAFTIISLSEAVEGLRNGTLPRGAACITFDDGYADNVEIALPILLKHRISATFFLATGFLNGGRMWNDKVIEVIRTAPESLDLRSLGYGQLTLDSIKARQDAIDALLESLKYLPLDAREAQVDRLCGMLPEGQPGDLMMTSSQVRTLHQAGMEIGAHTVNHPILSNMPPDAARQEIAECKRELEDITGAPVRWFAYPNGKPHRDYGAEHVDMVKAAGFEAAVSTAWGAASARADLFQLPRFTPEGAGQLRFTLRMIQNLARTVNAA</sequence>
<feature type="domain" description="NodB homology" evidence="3">
    <location>
        <begin position="97"/>
        <end position="340"/>
    </location>
</feature>
<comment type="caution">
    <text evidence="4">The sequence shown here is derived from an EMBL/GenBank/DDBJ whole genome shotgun (WGS) entry which is preliminary data.</text>
</comment>
<organism evidence="4 5">
    <name type="scientific">Massilia agrisoli</name>
    <dbReference type="NCBI Taxonomy" id="2892444"/>
    <lineage>
        <taxon>Bacteria</taxon>
        <taxon>Pseudomonadati</taxon>
        <taxon>Pseudomonadota</taxon>
        <taxon>Betaproteobacteria</taxon>
        <taxon>Burkholderiales</taxon>
        <taxon>Oxalobacteraceae</taxon>
        <taxon>Telluria group</taxon>
        <taxon>Massilia</taxon>
    </lineage>
</organism>
<accession>A0ABS8ITQ4</accession>
<dbReference type="RefSeq" id="WP_229431571.1">
    <property type="nucleotide sequence ID" value="NZ_JAJHPV010000010.1"/>
</dbReference>
<dbReference type="InterPro" id="IPR011330">
    <property type="entry name" value="Glyco_hydro/deAcase_b/a-brl"/>
</dbReference>
<evidence type="ECO:0000256" key="1">
    <source>
        <dbReference type="ARBA" id="ARBA00004613"/>
    </source>
</evidence>
<dbReference type="InterPro" id="IPR002509">
    <property type="entry name" value="NODB_dom"/>
</dbReference>
<dbReference type="Gene3D" id="3.20.20.370">
    <property type="entry name" value="Glycoside hydrolase/deacetylase"/>
    <property type="match status" value="1"/>
</dbReference>
<dbReference type="PANTHER" id="PTHR34216:SF3">
    <property type="entry name" value="POLY-BETA-1,6-N-ACETYL-D-GLUCOSAMINE N-DEACETYLASE"/>
    <property type="match status" value="1"/>
</dbReference>
<comment type="subcellular location">
    <subcellularLocation>
        <location evidence="1">Secreted</location>
    </subcellularLocation>
</comment>
<dbReference type="CDD" id="cd10918">
    <property type="entry name" value="CE4_NodB_like_5s_6s"/>
    <property type="match status" value="1"/>
</dbReference>
<evidence type="ECO:0000313" key="4">
    <source>
        <dbReference type="EMBL" id="MCC6070645.1"/>
    </source>
</evidence>
<gene>
    <name evidence="4" type="ORF">LMJ30_06715</name>
</gene>